<evidence type="ECO:0000256" key="5">
    <source>
        <dbReference type="ARBA" id="ARBA00022846"/>
    </source>
</evidence>
<protein>
    <submittedName>
        <fullName evidence="11">Aste57867_12071 protein</fullName>
    </submittedName>
</protein>
<proteinExistence type="inferred from homology"/>
<feature type="region of interest" description="Disordered" evidence="9">
    <location>
        <begin position="69"/>
        <end position="88"/>
    </location>
</feature>
<evidence type="ECO:0000256" key="2">
    <source>
        <dbReference type="ARBA" id="ARBA00006737"/>
    </source>
</evidence>
<dbReference type="Pfam" id="PF06098">
    <property type="entry name" value="Radial_spoke_3"/>
    <property type="match status" value="1"/>
</dbReference>
<keyword evidence="5" id="KW-0282">Flagellum</keyword>
<evidence type="ECO:0000256" key="9">
    <source>
        <dbReference type="SAM" id="MobiDB-lite"/>
    </source>
</evidence>
<reference evidence="10" key="2">
    <citation type="submission" date="2019-06" db="EMBL/GenBank/DDBJ databases">
        <title>Genomics analysis of Aphanomyces spp. identifies a new class of oomycete effector associated with host adaptation.</title>
        <authorList>
            <person name="Gaulin E."/>
        </authorList>
    </citation>
    <scope>NUCLEOTIDE SEQUENCE</scope>
    <source>
        <strain evidence="10">CBS 578.67</strain>
    </source>
</reference>
<keyword evidence="4" id="KW-0597">Phosphoprotein</keyword>
<name>A0A485KWL7_9STRA</name>
<evidence type="ECO:0000313" key="10">
    <source>
        <dbReference type="EMBL" id="KAF0697243.1"/>
    </source>
</evidence>
<comment type="similarity">
    <text evidence="2">Belongs to the flagellar radial spoke RSP3 family.</text>
</comment>
<comment type="subcellular location">
    <subcellularLocation>
        <location evidence="1">Cytoplasm</location>
        <location evidence="1">Cytoskeleton</location>
        <location evidence="1">Flagellum axoneme</location>
    </subcellularLocation>
</comment>
<accession>A0A485KWL7</accession>
<evidence type="ECO:0000256" key="4">
    <source>
        <dbReference type="ARBA" id="ARBA00022553"/>
    </source>
</evidence>
<dbReference type="GO" id="GO:0005929">
    <property type="term" value="C:cilium"/>
    <property type="evidence" value="ECO:0007669"/>
    <property type="project" value="TreeGrafter"/>
</dbReference>
<evidence type="ECO:0000256" key="6">
    <source>
        <dbReference type="ARBA" id="ARBA00023069"/>
    </source>
</evidence>
<dbReference type="AlphaFoldDB" id="A0A485KWL7"/>
<evidence type="ECO:0000256" key="1">
    <source>
        <dbReference type="ARBA" id="ARBA00004611"/>
    </source>
</evidence>
<dbReference type="InterPro" id="IPR009290">
    <property type="entry name" value="Radial_spoke_3"/>
</dbReference>
<evidence type="ECO:0000256" key="8">
    <source>
        <dbReference type="ARBA" id="ARBA00023273"/>
    </source>
</evidence>
<keyword evidence="8" id="KW-0966">Cell projection</keyword>
<evidence type="ECO:0000256" key="7">
    <source>
        <dbReference type="ARBA" id="ARBA00023212"/>
    </source>
</evidence>
<gene>
    <name evidence="11" type="primary">Aste57867_12071</name>
    <name evidence="10" type="ORF">As57867_012026</name>
    <name evidence="11" type="ORF">ASTE57867_12071</name>
</gene>
<dbReference type="Proteomes" id="UP000332933">
    <property type="component" value="Unassembled WGS sequence"/>
</dbReference>
<keyword evidence="3" id="KW-0963">Cytoplasm</keyword>
<keyword evidence="7" id="KW-0206">Cytoskeleton</keyword>
<sequence>MDDLQQYSFAAKPRAVRGKYRDKKANKYVNTTHPGADWSCSSVFNIMTDPRVARGSVFAAANSIHIQRENVRAANQQPPPSSTSNGSTRMFKKQTIYEPPVTLQTYFPVDLEKNLIEQTPQVHEMHAATQTDAFVANDKHKKPFVLKKTGVDAATEIAATDRLFDFDMEVQPMLTVLVNKTMKQALCEVEREEELKTIESYVSTLHDRQSVEAESIRDLVEHAKKAYMAKAMEKDVAQKRRAEMEEVERKVAAASLSRFLLDQVTADTTAVLTAEGVYYDPLRRHVESNFLPWVYGAADARVRVKRVGLELTQDVVAGSLRQQRMLTHIVSLRDALGFVSIACSHKPEYGVTSIGPLPYTSSLAEMEALAQAWMREKAPTVPRPSGGFLVDVLAAAAGINSV</sequence>
<keyword evidence="6" id="KW-0969">Cilium</keyword>
<keyword evidence="12" id="KW-1185">Reference proteome</keyword>
<dbReference type="PANTHER" id="PTHR21648:SF0">
    <property type="entry name" value="RADIAL SPOKE HEAD PROTEIN 3 HOMOLOG"/>
    <property type="match status" value="1"/>
</dbReference>
<dbReference type="OrthoDB" id="313308at2759"/>
<dbReference type="EMBL" id="VJMH01005337">
    <property type="protein sequence ID" value="KAF0697243.1"/>
    <property type="molecule type" value="Genomic_DNA"/>
</dbReference>
<dbReference type="PANTHER" id="PTHR21648">
    <property type="entry name" value="FLAGELLAR RADIAL SPOKE PROTEIN 3"/>
    <property type="match status" value="1"/>
</dbReference>
<reference evidence="11 12" key="1">
    <citation type="submission" date="2019-03" db="EMBL/GenBank/DDBJ databases">
        <authorList>
            <person name="Gaulin E."/>
            <person name="Dumas B."/>
        </authorList>
    </citation>
    <scope>NUCLEOTIDE SEQUENCE [LARGE SCALE GENOMIC DNA]</scope>
    <source>
        <strain evidence="11">CBS 568.67</strain>
    </source>
</reference>
<organism evidence="11 12">
    <name type="scientific">Aphanomyces stellatus</name>
    <dbReference type="NCBI Taxonomy" id="120398"/>
    <lineage>
        <taxon>Eukaryota</taxon>
        <taxon>Sar</taxon>
        <taxon>Stramenopiles</taxon>
        <taxon>Oomycota</taxon>
        <taxon>Saprolegniomycetes</taxon>
        <taxon>Saprolegniales</taxon>
        <taxon>Verrucalvaceae</taxon>
        <taxon>Aphanomyces</taxon>
    </lineage>
</organism>
<evidence type="ECO:0000313" key="12">
    <source>
        <dbReference type="Proteomes" id="UP000332933"/>
    </source>
</evidence>
<evidence type="ECO:0000256" key="3">
    <source>
        <dbReference type="ARBA" id="ARBA00022490"/>
    </source>
</evidence>
<dbReference type="EMBL" id="CAADRA010005358">
    <property type="protein sequence ID" value="VFT88926.1"/>
    <property type="molecule type" value="Genomic_DNA"/>
</dbReference>
<evidence type="ECO:0000313" key="11">
    <source>
        <dbReference type="EMBL" id="VFT88926.1"/>
    </source>
</evidence>